<dbReference type="InterPro" id="IPR036688">
    <property type="entry name" value="MoeA_C_domain_IV_sf"/>
</dbReference>
<proteinExistence type="inferred from homology"/>
<dbReference type="PANTHER" id="PTHR10192:SF5">
    <property type="entry name" value="GEPHYRIN"/>
    <property type="match status" value="1"/>
</dbReference>
<dbReference type="InterPro" id="IPR005110">
    <property type="entry name" value="MoeA_linker/N"/>
</dbReference>
<evidence type="ECO:0000256" key="7">
    <source>
        <dbReference type="RuleBase" id="RU365090"/>
    </source>
</evidence>
<keyword evidence="7 9" id="KW-0808">Transferase</keyword>
<dbReference type="Pfam" id="PF03454">
    <property type="entry name" value="MoeA_C"/>
    <property type="match status" value="1"/>
</dbReference>
<evidence type="ECO:0000259" key="8">
    <source>
        <dbReference type="SMART" id="SM00852"/>
    </source>
</evidence>
<comment type="function">
    <text evidence="1 7">Catalyzes the insertion of molybdate into adenylated molybdopterin with the concomitant release of AMP.</text>
</comment>
<evidence type="ECO:0000256" key="4">
    <source>
        <dbReference type="ARBA" id="ARBA00022505"/>
    </source>
</evidence>
<evidence type="ECO:0000256" key="6">
    <source>
        <dbReference type="ARBA" id="ARBA00047317"/>
    </source>
</evidence>
<keyword evidence="7" id="KW-0460">Magnesium</keyword>
<gene>
    <name evidence="9" type="ORF">GP475_01000</name>
</gene>
<reference evidence="9 10" key="1">
    <citation type="submission" date="2019-12" db="EMBL/GenBank/DDBJ databases">
        <title>Corynebacterium sp. nov., isolated from feces of the Anser Albifrons in China.</title>
        <authorList>
            <person name="Liu Q."/>
        </authorList>
    </citation>
    <scope>NUCLEOTIDE SEQUENCE [LARGE SCALE GENOMIC DNA]</scope>
    <source>
        <strain evidence="9 10">4H37-19</strain>
    </source>
</reference>
<dbReference type="Pfam" id="PF03453">
    <property type="entry name" value="MoeA_N"/>
    <property type="match status" value="1"/>
</dbReference>
<keyword evidence="10" id="KW-1185">Reference proteome</keyword>
<keyword evidence="7" id="KW-0479">Metal-binding</keyword>
<feature type="domain" description="MoaB/Mog" evidence="8">
    <location>
        <begin position="186"/>
        <end position="324"/>
    </location>
</feature>
<dbReference type="GO" id="GO:0006777">
    <property type="term" value="P:Mo-molybdopterin cofactor biosynthetic process"/>
    <property type="evidence" value="ECO:0007669"/>
    <property type="project" value="UniProtKB-UniRule"/>
</dbReference>
<dbReference type="GO" id="GO:0046872">
    <property type="term" value="F:metal ion binding"/>
    <property type="evidence" value="ECO:0007669"/>
    <property type="project" value="UniProtKB-UniRule"/>
</dbReference>
<keyword evidence="4 7" id="KW-0500">Molybdenum</keyword>
<evidence type="ECO:0000256" key="3">
    <source>
        <dbReference type="ARBA" id="ARBA00010763"/>
    </source>
</evidence>
<dbReference type="Gene3D" id="3.90.105.10">
    <property type="entry name" value="Molybdopterin biosynthesis moea protein, domain 2"/>
    <property type="match status" value="1"/>
</dbReference>
<dbReference type="UniPathway" id="UPA00344"/>
<dbReference type="EC" id="2.10.1.1" evidence="7"/>
<dbReference type="InterPro" id="IPR001453">
    <property type="entry name" value="MoaB/Mog_dom"/>
</dbReference>
<accession>A0A7H0SLE2</accession>
<evidence type="ECO:0000313" key="10">
    <source>
        <dbReference type="Proteomes" id="UP000516320"/>
    </source>
</evidence>
<evidence type="ECO:0000313" key="9">
    <source>
        <dbReference type="EMBL" id="QNQ89367.1"/>
    </source>
</evidence>
<evidence type="ECO:0000256" key="5">
    <source>
        <dbReference type="ARBA" id="ARBA00023150"/>
    </source>
</evidence>
<dbReference type="GO" id="GO:0005829">
    <property type="term" value="C:cytosol"/>
    <property type="evidence" value="ECO:0007669"/>
    <property type="project" value="TreeGrafter"/>
</dbReference>
<dbReference type="KEGG" id="cpoy:GP475_01000"/>
<dbReference type="SMART" id="SM00852">
    <property type="entry name" value="MoCF_biosynth"/>
    <property type="match status" value="1"/>
</dbReference>
<dbReference type="GO" id="GO:0061599">
    <property type="term" value="F:molybdopterin molybdotransferase activity"/>
    <property type="evidence" value="ECO:0007669"/>
    <property type="project" value="UniProtKB-UniRule"/>
</dbReference>
<dbReference type="Gene3D" id="3.40.980.10">
    <property type="entry name" value="MoaB/Mog-like domain"/>
    <property type="match status" value="1"/>
</dbReference>
<evidence type="ECO:0000256" key="2">
    <source>
        <dbReference type="ARBA" id="ARBA00005046"/>
    </source>
</evidence>
<name>A0A7H0SLE2_9CORY</name>
<dbReference type="AlphaFoldDB" id="A0A7H0SLE2"/>
<comment type="pathway">
    <text evidence="2 7">Cofactor biosynthesis; molybdopterin biosynthesis.</text>
</comment>
<dbReference type="SUPFAM" id="SSF63867">
    <property type="entry name" value="MoeA C-terminal domain-like"/>
    <property type="match status" value="1"/>
</dbReference>
<dbReference type="Gene3D" id="2.40.340.10">
    <property type="entry name" value="MoeA, C-terminal, domain IV"/>
    <property type="match status" value="1"/>
</dbReference>
<dbReference type="InterPro" id="IPR038987">
    <property type="entry name" value="MoeA-like"/>
</dbReference>
<dbReference type="Gene3D" id="2.170.190.11">
    <property type="entry name" value="Molybdopterin biosynthesis moea protein, domain 3"/>
    <property type="match status" value="1"/>
</dbReference>
<dbReference type="InterPro" id="IPR005111">
    <property type="entry name" value="MoeA_C_domain_IV"/>
</dbReference>
<sequence>MRTPEEHLNAIRTRIPQLPHQRLPLHQAMNQVLAYDVHASTDSPRFDNSQMDGFALPRTALNQESTWPVGPIIPAGTDPHTLYPEGLKDCVAPIMTGAKVPAGTAAIVPVEHCHPPQFDAPDIRIPATAANQFIRFQGSDCRQGDILAPAGTVISPVMVGALASQDITEVEVVRRPRLLLCTAGEEIHPVGVEPHDMRGDVSASLPDANGPLLAALAQRFGMEVAGRIHSGDQPEECDQALATALSTTTVDAIITSGGISHGKYEVFKQVFGQCPSAWFGHVAQQPGGPQGLAEYHGIPVISLPGNPISTLVSFRLFVAPALSPQHCPPPQWARLITSSPEITGIVGKEQFRRAHLHHSKAGTEVEILSGPGSHLLISAAHADSLVRIPAGATLHGGDQVRIYPL</sequence>
<dbReference type="EMBL" id="CP046884">
    <property type="protein sequence ID" value="QNQ89367.1"/>
    <property type="molecule type" value="Genomic_DNA"/>
</dbReference>
<dbReference type="RefSeq" id="WP_187974823.1">
    <property type="nucleotide sequence ID" value="NZ_CP046884.1"/>
</dbReference>
<dbReference type="CDD" id="cd00887">
    <property type="entry name" value="MoeA"/>
    <property type="match status" value="1"/>
</dbReference>
<dbReference type="SUPFAM" id="SSF63882">
    <property type="entry name" value="MoeA N-terminal region -like"/>
    <property type="match status" value="1"/>
</dbReference>
<dbReference type="PANTHER" id="PTHR10192">
    <property type="entry name" value="MOLYBDOPTERIN BIOSYNTHESIS PROTEIN"/>
    <property type="match status" value="1"/>
</dbReference>
<dbReference type="SUPFAM" id="SSF53218">
    <property type="entry name" value="Molybdenum cofactor biosynthesis proteins"/>
    <property type="match status" value="1"/>
</dbReference>
<comment type="similarity">
    <text evidence="3 7">Belongs to the MoeA family.</text>
</comment>
<organism evidence="9 10">
    <name type="scientific">Corynebacterium poyangense</name>
    <dbReference type="NCBI Taxonomy" id="2684405"/>
    <lineage>
        <taxon>Bacteria</taxon>
        <taxon>Bacillati</taxon>
        <taxon>Actinomycetota</taxon>
        <taxon>Actinomycetes</taxon>
        <taxon>Mycobacteriales</taxon>
        <taxon>Corynebacteriaceae</taxon>
        <taxon>Corynebacterium</taxon>
    </lineage>
</organism>
<comment type="catalytic activity">
    <reaction evidence="6">
        <text>adenylyl-molybdopterin + molybdate = Mo-molybdopterin + AMP + H(+)</text>
        <dbReference type="Rhea" id="RHEA:35047"/>
        <dbReference type="ChEBI" id="CHEBI:15378"/>
        <dbReference type="ChEBI" id="CHEBI:36264"/>
        <dbReference type="ChEBI" id="CHEBI:62727"/>
        <dbReference type="ChEBI" id="CHEBI:71302"/>
        <dbReference type="ChEBI" id="CHEBI:456215"/>
        <dbReference type="EC" id="2.10.1.1"/>
    </reaction>
</comment>
<dbReference type="InterPro" id="IPR036135">
    <property type="entry name" value="MoeA_linker/N_sf"/>
</dbReference>
<evidence type="ECO:0000256" key="1">
    <source>
        <dbReference type="ARBA" id="ARBA00002901"/>
    </source>
</evidence>
<dbReference type="Proteomes" id="UP000516320">
    <property type="component" value="Chromosome"/>
</dbReference>
<dbReference type="Pfam" id="PF00994">
    <property type="entry name" value="MoCF_biosynth"/>
    <property type="match status" value="1"/>
</dbReference>
<keyword evidence="5 7" id="KW-0501">Molybdenum cofactor biosynthesis</keyword>
<dbReference type="InterPro" id="IPR036425">
    <property type="entry name" value="MoaB/Mog-like_dom_sf"/>
</dbReference>
<protein>
    <recommendedName>
        <fullName evidence="7">Molybdopterin molybdenumtransferase</fullName>
        <ecNumber evidence="7">2.10.1.1</ecNumber>
    </recommendedName>
</protein>
<comment type="cofactor">
    <cofactor evidence="7">
        <name>Mg(2+)</name>
        <dbReference type="ChEBI" id="CHEBI:18420"/>
    </cofactor>
</comment>